<name>A0A9P6U5F9_9FUNG</name>
<feature type="compositionally biased region" description="Low complexity" evidence="1">
    <location>
        <begin position="15"/>
        <end position="35"/>
    </location>
</feature>
<sequence>MITFSASTPHSIVGSSSSSSSSASSSSSSSPSSSSFVDFHTTVMPLKALASTDSIASKVACSVVDGCLMKPEQSNSHQVPPPTSDSIHTPVSEMDTQPTALLPSLPIPSSHLHHHLLAHQLSTTSLDDDDGSSGPMDSDNTAVEEAREGAYDPATGTTTTTTTTATSASITATRGSSSSLDGDSDVGSDKNDDSVICGPFYSRLRYVNLECCSYVSLASENKIKALMAIKQEAFRDSARSLWASTWVSTIPAASSSTGSASGVILPPVSSSEQEHEAALAAAEAASAAAAAAIKSEAKTDVEAADIQEQGSETATETLTTVTTAMETTADIPMTLATGDISSSVGVDTVSADGSVAQEALPPSSDDTDMLVDQSVASTTTPGEPLSQVA</sequence>
<feature type="region of interest" description="Disordered" evidence="1">
    <location>
        <begin position="352"/>
        <end position="389"/>
    </location>
</feature>
<feature type="region of interest" description="Disordered" evidence="1">
    <location>
        <begin position="72"/>
        <end position="91"/>
    </location>
</feature>
<feature type="region of interest" description="Disordered" evidence="1">
    <location>
        <begin position="1"/>
        <end position="35"/>
    </location>
</feature>
<dbReference type="EMBL" id="JAAAJB010000261">
    <property type="protein sequence ID" value="KAG0260088.1"/>
    <property type="molecule type" value="Genomic_DNA"/>
</dbReference>
<evidence type="ECO:0000313" key="3">
    <source>
        <dbReference type="Proteomes" id="UP000807716"/>
    </source>
</evidence>
<evidence type="ECO:0000256" key="1">
    <source>
        <dbReference type="SAM" id="MobiDB-lite"/>
    </source>
</evidence>
<evidence type="ECO:0000313" key="2">
    <source>
        <dbReference type="EMBL" id="KAG0260088.1"/>
    </source>
</evidence>
<keyword evidence="3" id="KW-1185">Reference proteome</keyword>
<proteinExistence type="predicted"/>
<dbReference type="AlphaFoldDB" id="A0A9P6U5F9"/>
<accession>A0A9P6U5F9</accession>
<feature type="region of interest" description="Disordered" evidence="1">
    <location>
        <begin position="124"/>
        <end position="190"/>
    </location>
</feature>
<reference evidence="2" key="1">
    <citation type="journal article" date="2020" name="Fungal Divers.">
        <title>Resolving the Mortierellaceae phylogeny through synthesis of multi-gene phylogenetics and phylogenomics.</title>
        <authorList>
            <person name="Vandepol N."/>
            <person name="Liber J."/>
            <person name="Desiro A."/>
            <person name="Na H."/>
            <person name="Kennedy M."/>
            <person name="Barry K."/>
            <person name="Grigoriev I.V."/>
            <person name="Miller A.N."/>
            <person name="O'Donnell K."/>
            <person name="Stajich J.E."/>
            <person name="Bonito G."/>
        </authorList>
    </citation>
    <scope>NUCLEOTIDE SEQUENCE</scope>
    <source>
        <strain evidence="2">BC1065</strain>
    </source>
</reference>
<gene>
    <name evidence="2" type="ORF">DFQ27_003749</name>
</gene>
<feature type="compositionally biased region" description="Polar residues" evidence="1">
    <location>
        <begin position="1"/>
        <end position="14"/>
    </location>
</feature>
<protein>
    <submittedName>
        <fullName evidence="2">Uncharacterized protein</fullName>
    </submittedName>
</protein>
<organism evidence="2 3">
    <name type="scientific">Actinomortierella ambigua</name>
    <dbReference type="NCBI Taxonomy" id="1343610"/>
    <lineage>
        <taxon>Eukaryota</taxon>
        <taxon>Fungi</taxon>
        <taxon>Fungi incertae sedis</taxon>
        <taxon>Mucoromycota</taxon>
        <taxon>Mortierellomycotina</taxon>
        <taxon>Mortierellomycetes</taxon>
        <taxon>Mortierellales</taxon>
        <taxon>Mortierellaceae</taxon>
        <taxon>Actinomortierella</taxon>
    </lineage>
</organism>
<dbReference type="Proteomes" id="UP000807716">
    <property type="component" value="Unassembled WGS sequence"/>
</dbReference>
<comment type="caution">
    <text evidence="2">The sequence shown here is derived from an EMBL/GenBank/DDBJ whole genome shotgun (WGS) entry which is preliminary data.</text>
</comment>
<feature type="compositionally biased region" description="Low complexity" evidence="1">
    <location>
        <begin position="154"/>
        <end position="181"/>
    </location>
</feature>